<sequence>MTLTQVLTNPNGFFAEKMKTEVEMKTPLMIVLLIAVLGAINAVIMTQKIMEILPPEAAAFASIGAIAGGIGAFIGAIIMWVIYSGVFYAISSILGGEGTFKRVLEVVAYGFIPSIANSIIGTIVMATSFSVENFDMQNPELMEQAMLNDPTMKMSMIVGILFTLWSANIWIFGLVHARHMTVKNAAISVLVPVGLYVLYTASKFIGA</sequence>
<dbReference type="GO" id="GO:0016020">
    <property type="term" value="C:membrane"/>
    <property type="evidence" value="ECO:0007669"/>
    <property type="project" value="UniProtKB-SubCell"/>
</dbReference>
<gene>
    <name evidence="7" type="ORF">LI82_03555</name>
</gene>
<feature type="transmembrane region" description="Helical" evidence="5">
    <location>
        <begin position="57"/>
        <end position="90"/>
    </location>
</feature>
<comment type="subcellular location">
    <subcellularLocation>
        <location evidence="1">Membrane</location>
        <topology evidence="1">Multi-pass membrane protein</topology>
    </subcellularLocation>
</comment>
<dbReference type="Proteomes" id="UP000029859">
    <property type="component" value="Unassembled WGS sequence"/>
</dbReference>
<evidence type="ECO:0000256" key="4">
    <source>
        <dbReference type="ARBA" id="ARBA00023136"/>
    </source>
</evidence>
<comment type="caution">
    <text evidence="7">The sequence shown here is derived from an EMBL/GenBank/DDBJ whole genome shotgun (WGS) entry which is preliminary data.</text>
</comment>
<evidence type="ECO:0000313" key="8">
    <source>
        <dbReference type="Proteomes" id="UP000029859"/>
    </source>
</evidence>
<evidence type="ECO:0000256" key="2">
    <source>
        <dbReference type="ARBA" id="ARBA00022692"/>
    </source>
</evidence>
<dbReference type="AlphaFoldDB" id="A0A099T4Q6"/>
<keyword evidence="4 5" id="KW-0472">Membrane</keyword>
<feature type="domain" description="Yip1" evidence="6">
    <location>
        <begin position="5"/>
        <end position="198"/>
    </location>
</feature>
<reference evidence="7 8" key="1">
    <citation type="submission" date="2014-09" db="EMBL/GenBank/DDBJ databases">
        <title>Draft genome sequence of an obligately methylotrophic methanogen, Methanococcoides methylutens, isolated from marine sediment.</title>
        <authorList>
            <person name="Guan Y."/>
            <person name="Ngugi D.K."/>
            <person name="Blom J."/>
            <person name="Ali S."/>
            <person name="Ferry J.G."/>
            <person name="Stingl U."/>
        </authorList>
    </citation>
    <scope>NUCLEOTIDE SEQUENCE [LARGE SCALE GENOMIC DNA]</scope>
    <source>
        <strain evidence="7 8">DSM 2657</strain>
    </source>
</reference>
<feature type="transmembrane region" description="Helical" evidence="5">
    <location>
        <begin position="110"/>
        <end position="131"/>
    </location>
</feature>
<dbReference type="EMBL" id="JRHO01000009">
    <property type="protein sequence ID" value="KGK99118.1"/>
    <property type="molecule type" value="Genomic_DNA"/>
</dbReference>
<evidence type="ECO:0000256" key="3">
    <source>
        <dbReference type="ARBA" id="ARBA00022989"/>
    </source>
</evidence>
<protein>
    <recommendedName>
        <fullName evidence="6">Yip1 domain-containing protein</fullName>
    </recommendedName>
</protein>
<feature type="transmembrane region" description="Helical" evidence="5">
    <location>
        <begin position="26"/>
        <end position="45"/>
    </location>
</feature>
<organism evidence="7 8">
    <name type="scientific">Methanococcoides methylutens</name>
    <dbReference type="NCBI Taxonomy" id="2226"/>
    <lineage>
        <taxon>Archaea</taxon>
        <taxon>Methanobacteriati</taxon>
        <taxon>Methanobacteriota</taxon>
        <taxon>Stenosarchaea group</taxon>
        <taxon>Methanomicrobia</taxon>
        <taxon>Methanosarcinales</taxon>
        <taxon>Methanosarcinaceae</taxon>
        <taxon>Methanococcoides</taxon>
    </lineage>
</organism>
<accession>A0A099T4Q6</accession>
<feature type="transmembrane region" description="Helical" evidence="5">
    <location>
        <begin position="185"/>
        <end position="205"/>
    </location>
</feature>
<dbReference type="Pfam" id="PF04893">
    <property type="entry name" value="Yip1"/>
    <property type="match status" value="1"/>
</dbReference>
<dbReference type="InterPro" id="IPR006977">
    <property type="entry name" value="Yip1_dom"/>
</dbReference>
<evidence type="ECO:0000313" key="7">
    <source>
        <dbReference type="EMBL" id="KGK99118.1"/>
    </source>
</evidence>
<proteinExistence type="predicted"/>
<name>A0A099T4Q6_METMT</name>
<evidence type="ECO:0000256" key="5">
    <source>
        <dbReference type="SAM" id="Phobius"/>
    </source>
</evidence>
<evidence type="ECO:0000259" key="6">
    <source>
        <dbReference type="Pfam" id="PF04893"/>
    </source>
</evidence>
<evidence type="ECO:0000256" key="1">
    <source>
        <dbReference type="ARBA" id="ARBA00004141"/>
    </source>
</evidence>
<feature type="transmembrane region" description="Helical" evidence="5">
    <location>
        <begin position="152"/>
        <end position="173"/>
    </location>
</feature>
<keyword evidence="3 5" id="KW-1133">Transmembrane helix</keyword>
<keyword evidence="8" id="KW-1185">Reference proteome</keyword>
<dbReference type="OrthoDB" id="116519at2157"/>
<keyword evidence="2 5" id="KW-0812">Transmembrane</keyword>
<dbReference type="RefSeq" id="WP_048193535.1">
    <property type="nucleotide sequence ID" value="NZ_CAAGSM010000002.1"/>
</dbReference>